<evidence type="ECO:0008006" key="5">
    <source>
        <dbReference type="Google" id="ProtNLM"/>
    </source>
</evidence>
<feature type="compositionally biased region" description="Low complexity" evidence="1">
    <location>
        <begin position="379"/>
        <end position="391"/>
    </location>
</feature>
<evidence type="ECO:0000313" key="4">
    <source>
        <dbReference type="Proteomes" id="UP000007796"/>
    </source>
</evidence>
<evidence type="ECO:0000313" key="3">
    <source>
        <dbReference type="EMBL" id="EFX04118.1"/>
    </source>
</evidence>
<organism evidence="4">
    <name type="scientific">Grosmannia clavigera (strain kw1407 / UAMH 11150)</name>
    <name type="common">Blue stain fungus</name>
    <name type="synonym">Graphiocladiella clavigera</name>
    <dbReference type="NCBI Taxonomy" id="655863"/>
    <lineage>
        <taxon>Eukaryota</taxon>
        <taxon>Fungi</taxon>
        <taxon>Dikarya</taxon>
        <taxon>Ascomycota</taxon>
        <taxon>Pezizomycotina</taxon>
        <taxon>Sordariomycetes</taxon>
        <taxon>Sordariomycetidae</taxon>
        <taxon>Ophiostomatales</taxon>
        <taxon>Ophiostomataceae</taxon>
        <taxon>Leptographium</taxon>
    </lineage>
</organism>
<feature type="compositionally biased region" description="Basic residues" evidence="1">
    <location>
        <begin position="368"/>
        <end position="378"/>
    </location>
</feature>
<feature type="compositionally biased region" description="Polar residues" evidence="1">
    <location>
        <begin position="286"/>
        <end position="296"/>
    </location>
</feature>
<evidence type="ECO:0000256" key="1">
    <source>
        <dbReference type="SAM" id="MobiDB-lite"/>
    </source>
</evidence>
<feature type="signal peptide" evidence="2">
    <location>
        <begin position="1"/>
        <end position="22"/>
    </location>
</feature>
<dbReference type="eggNOG" id="ENOG502SM8K">
    <property type="taxonomic scope" value="Eukaryota"/>
</dbReference>
<feature type="region of interest" description="Disordered" evidence="1">
    <location>
        <begin position="26"/>
        <end position="53"/>
    </location>
</feature>
<feature type="region of interest" description="Disordered" evidence="1">
    <location>
        <begin position="71"/>
        <end position="161"/>
    </location>
</feature>
<dbReference type="OrthoDB" id="506431at2759"/>
<dbReference type="InParanoid" id="F0XDC1"/>
<accession>F0XDC1</accession>
<name>F0XDC1_GROCL</name>
<feature type="compositionally biased region" description="Polar residues" evidence="1">
    <location>
        <begin position="325"/>
        <end position="337"/>
    </location>
</feature>
<dbReference type="Proteomes" id="UP000007796">
    <property type="component" value="Unassembled WGS sequence"/>
</dbReference>
<dbReference type="RefSeq" id="XP_014173600.1">
    <property type="nucleotide sequence ID" value="XM_014318125.1"/>
</dbReference>
<feature type="region of interest" description="Disordered" evidence="1">
    <location>
        <begin position="464"/>
        <end position="490"/>
    </location>
</feature>
<dbReference type="HOGENOM" id="CLU_036638_0_0_1"/>
<feature type="region of interest" description="Disordered" evidence="1">
    <location>
        <begin position="278"/>
        <end position="436"/>
    </location>
</feature>
<feature type="chain" id="PRO_5003263851" description="Signal peptide-containing protein" evidence="2">
    <location>
        <begin position="23"/>
        <end position="490"/>
    </location>
</feature>
<keyword evidence="4" id="KW-1185">Reference proteome</keyword>
<sequence>MAFPVAIQSALFYVLACTPCLSARSRYRTRKQSRRERKERARLDDEEPDLYRHPSPFNVNPYWQEEIMMGPSLPKKGRAGGTSKNTSQRKLTSAGKDSSLVTRSSLASSNTGTPIDFSCPITDMGGGPGSWPGGASASTQGNGSANSNCPPPSSPTLVPDDTHSINMVEASATNTTSDEGWNHKRYQREDEELWGSELSTKNKLMDAIAKAGSSAGRLIESKLGKERPITDEDRANFYAPPVNNPPVNEYHPPVVSSKPAHKDGLHWMLQPPPPAKVMEGKVPVSRSGSVASSTMTKGRRSNAAGSEVSLPRKMAMEARRRRAESNTSATGSYTRAATPSADDAGDMAAGSRTPNRTAARNPSGLRPKNQHRSNKQGRTRSQSGSGSLASSIEAAEWSSDDGDNKPKTKTAPTTGPVVRAPEPALSPDHASTMRPKLSTIVSSDAGSTISAEGQGTVTAVVEAGGNKDGAKGEHPRSASSSLDSGLALAA</sequence>
<feature type="compositionally biased region" description="Low complexity" evidence="1">
    <location>
        <begin position="477"/>
        <end position="490"/>
    </location>
</feature>
<keyword evidence="2" id="KW-0732">Signal</keyword>
<gene>
    <name evidence="3" type="ORF">CMQ_1046</name>
</gene>
<dbReference type="EMBL" id="GL629765">
    <property type="protein sequence ID" value="EFX04118.1"/>
    <property type="molecule type" value="Genomic_DNA"/>
</dbReference>
<dbReference type="AlphaFoldDB" id="F0XDC1"/>
<feature type="compositionally biased region" description="Low complexity" evidence="1">
    <location>
        <begin position="133"/>
        <end position="148"/>
    </location>
</feature>
<protein>
    <recommendedName>
        <fullName evidence="5">Signal peptide-containing protein</fullName>
    </recommendedName>
</protein>
<feature type="compositionally biased region" description="Polar residues" evidence="1">
    <location>
        <begin position="82"/>
        <end position="91"/>
    </location>
</feature>
<feature type="compositionally biased region" description="Basic residues" evidence="1">
    <location>
        <begin position="26"/>
        <end position="35"/>
    </location>
</feature>
<reference evidence="3 4" key="1">
    <citation type="journal article" date="2011" name="Proc. Natl. Acad. Sci. U.S.A.">
        <title>Genome and transcriptome analyses of the mountain pine beetle-fungal symbiont Grosmannia clavigera, a lodgepole pine pathogen.</title>
        <authorList>
            <person name="DiGuistini S."/>
            <person name="Wang Y."/>
            <person name="Liao N.Y."/>
            <person name="Taylor G."/>
            <person name="Tanguay P."/>
            <person name="Feau N."/>
            <person name="Henrissat B."/>
            <person name="Chan S.K."/>
            <person name="Hesse-Orce U."/>
            <person name="Alamouti S.M."/>
            <person name="Tsui C.K.M."/>
            <person name="Docking R.T."/>
            <person name="Levasseur A."/>
            <person name="Haridas S."/>
            <person name="Robertson G."/>
            <person name="Birol I."/>
            <person name="Holt R.A."/>
            <person name="Marra M.A."/>
            <person name="Hamelin R.C."/>
            <person name="Hirst M."/>
            <person name="Jones S.J.M."/>
            <person name="Bohlmann J."/>
            <person name="Breuil C."/>
        </authorList>
    </citation>
    <scope>NUCLEOTIDE SEQUENCE [LARGE SCALE GENOMIC DNA]</scope>
    <source>
        <strain evidence="4">kw1407 / UAMH 11150</strain>
    </source>
</reference>
<feature type="compositionally biased region" description="Low complexity" evidence="1">
    <location>
        <begin position="98"/>
        <end position="109"/>
    </location>
</feature>
<dbReference type="GeneID" id="25973881"/>
<dbReference type="STRING" id="655863.F0XDC1"/>
<evidence type="ECO:0000256" key="2">
    <source>
        <dbReference type="SAM" id="SignalP"/>
    </source>
</evidence>
<proteinExistence type="predicted"/>